<sequence length="107" mass="12000">MDLLTVMADSVFRQFLETSQLLLCSSGKEVKPGASSSTAEGGVAVIQAAHLGHRRNLRRGYNARRKRNIGFQHSKLKRINQSEIHGFLARWICERTVVIPLFSLANH</sequence>
<dbReference type="Proteomes" id="UP001238601">
    <property type="component" value="Unassembled WGS sequence"/>
</dbReference>
<proteinExistence type="predicted"/>
<evidence type="ECO:0000313" key="2">
    <source>
        <dbReference type="Proteomes" id="UP001238601"/>
    </source>
</evidence>
<gene>
    <name evidence="1" type="ORF">QOZ97_000036</name>
</gene>
<reference evidence="1 2" key="1">
    <citation type="submission" date="2023-07" db="EMBL/GenBank/DDBJ databases">
        <title>Genomic Encyclopedia of Type Strains, Phase IV (KMG-IV): sequencing the most valuable type-strain genomes for metagenomic binning, comparative biology and taxonomic classification.</title>
        <authorList>
            <person name="Goeker M."/>
        </authorList>
    </citation>
    <scope>NUCLEOTIDE SEQUENCE [LARGE SCALE GENOMIC DNA]</scope>
    <source>
        <strain evidence="1 2">DSM 14432</strain>
    </source>
</reference>
<comment type="caution">
    <text evidence="1">The sequence shown here is derived from an EMBL/GenBank/DDBJ whole genome shotgun (WGS) entry which is preliminary data.</text>
</comment>
<protein>
    <submittedName>
        <fullName evidence="1">Uncharacterized protein</fullName>
    </submittedName>
</protein>
<name>A0ABU0N630_9SPHN</name>
<dbReference type="EMBL" id="JAUSWK010000001">
    <property type="protein sequence ID" value="MDQ0564526.1"/>
    <property type="molecule type" value="Genomic_DNA"/>
</dbReference>
<accession>A0ABU0N630</accession>
<evidence type="ECO:0000313" key="1">
    <source>
        <dbReference type="EMBL" id="MDQ0564526.1"/>
    </source>
</evidence>
<dbReference type="RefSeq" id="WP_237452504.1">
    <property type="nucleotide sequence ID" value="NZ_WTYG01000003.1"/>
</dbReference>
<organism evidence="1 2">
    <name type="scientific">Qipengyuania citrea</name>
    <dbReference type="NCBI Taxonomy" id="225971"/>
    <lineage>
        <taxon>Bacteria</taxon>
        <taxon>Pseudomonadati</taxon>
        <taxon>Pseudomonadota</taxon>
        <taxon>Alphaproteobacteria</taxon>
        <taxon>Sphingomonadales</taxon>
        <taxon>Erythrobacteraceae</taxon>
        <taxon>Qipengyuania</taxon>
    </lineage>
</organism>
<keyword evidence="2" id="KW-1185">Reference proteome</keyword>